<protein>
    <recommendedName>
        <fullName evidence="2">deoxyribose-phosphate aldolase</fullName>
        <ecNumber evidence="2">4.1.2.4</ecNumber>
    </recommendedName>
    <alternativeName>
        <fullName evidence="6">2-deoxy-D-ribose 5-phosphate aldolase</fullName>
    </alternativeName>
</protein>
<evidence type="ECO:0000256" key="8">
    <source>
        <dbReference type="PIRSR" id="PIRSR001357-50"/>
    </source>
</evidence>
<keyword evidence="4" id="KW-0456">Lyase</keyword>
<dbReference type="PANTHER" id="PTHR10889:SF1">
    <property type="entry name" value="DEOXYRIBOSE-PHOSPHATE ALDOLASE"/>
    <property type="match status" value="1"/>
</dbReference>
<dbReference type="SUPFAM" id="SSF51569">
    <property type="entry name" value="Aldolase"/>
    <property type="match status" value="1"/>
</dbReference>
<dbReference type="UniPathway" id="UPA00002">
    <property type="reaction ID" value="UER00468"/>
</dbReference>
<proteinExistence type="inferred from homology"/>
<reference evidence="9 10" key="1">
    <citation type="submission" date="2019-09" db="EMBL/GenBank/DDBJ databases">
        <title>Draft genome of the ectomycorrhizal ascomycete Sphaerosporella brunnea.</title>
        <authorList>
            <consortium name="DOE Joint Genome Institute"/>
            <person name="Benucci G.M."/>
            <person name="Marozzi G."/>
            <person name="Antonielli L."/>
            <person name="Sanchez S."/>
            <person name="Marco P."/>
            <person name="Wang X."/>
            <person name="Falini L.B."/>
            <person name="Barry K."/>
            <person name="Haridas S."/>
            <person name="Lipzen A."/>
            <person name="Labutti K."/>
            <person name="Grigoriev I.V."/>
            <person name="Murat C."/>
            <person name="Martin F."/>
            <person name="Albertini E."/>
            <person name="Donnini D."/>
            <person name="Bonito G."/>
        </authorList>
    </citation>
    <scope>NUCLEOTIDE SEQUENCE [LARGE SCALE GENOMIC DNA]</scope>
    <source>
        <strain evidence="9 10">Sb_GMNB300</strain>
    </source>
</reference>
<organism evidence="9 10">
    <name type="scientific">Sphaerosporella brunnea</name>
    <dbReference type="NCBI Taxonomy" id="1250544"/>
    <lineage>
        <taxon>Eukaryota</taxon>
        <taxon>Fungi</taxon>
        <taxon>Dikarya</taxon>
        <taxon>Ascomycota</taxon>
        <taxon>Pezizomycotina</taxon>
        <taxon>Pezizomycetes</taxon>
        <taxon>Pezizales</taxon>
        <taxon>Pyronemataceae</taxon>
        <taxon>Sphaerosporella</taxon>
    </lineage>
</organism>
<dbReference type="PIRSF" id="PIRSF001357">
    <property type="entry name" value="DeoC"/>
    <property type="match status" value="1"/>
</dbReference>
<evidence type="ECO:0000256" key="5">
    <source>
        <dbReference type="ARBA" id="ARBA00023270"/>
    </source>
</evidence>
<dbReference type="FunFam" id="3.20.20.70:FF:000044">
    <property type="entry name" value="Deoxyribose-phosphate aldolase"/>
    <property type="match status" value="1"/>
</dbReference>
<keyword evidence="3" id="KW-0963">Cytoplasm</keyword>
<dbReference type="InterPro" id="IPR013785">
    <property type="entry name" value="Aldolase_TIM"/>
</dbReference>
<dbReference type="InterPro" id="IPR011343">
    <property type="entry name" value="DeoC"/>
</dbReference>
<evidence type="ECO:0000256" key="2">
    <source>
        <dbReference type="ARBA" id="ARBA00012515"/>
    </source>
</evidence>
<dbReference type="Gene3D" id="3.20.20.70">
    <property type="entry name" value="Aldolase class I"/>
    <property type="match status" value="1"/>
</dbReference>
<evidence type="ECO:0000313" key="9">
    <source>
        <dbReference type="EMBL" id="KAA8914656.1"/>
    </source>
</evidence>
<dbReference type="Pfam" id="PF01791">
    <property type="entry name" value="DeoC"/>
    <property type="match status" value="1"/>
</dbReference>
<dbReference type="SMART" id="SM01133">
    <property type="entry name" value="DeoC"/>
    <property type="match status" value="1"/>
</dbReference>
<dbReference type="InParanoid" id="A0A5J5FAN9"/>
<keyword evidence="10" id="KW-1185">Reference proteome</keyword>
<gene>
    <name evidence="9" type="ORF">FN846DRAFT_481043</name>
</gene>
<dbReference type="InterPro" id="IPR002915">
    <property type="entry name" value="DeoC/FbaB/LacD_aldolase"/>
</dbReference>
<name>A0A5J5FAN9_9PEZI</name>
<feature type="active site" description="Schiff-base intermediate with acetaldehyde" evidence="8">
    <location>
        <position position="185"/>
    </location>
</feature>
<evidence type="ECO:0000256" key="6">
    <source>
        <dbReference type="ARBA" id="ARBA00032755"/>
    </source>
</evidence>
<comment type="catalytic activity">
    <reaction evidence="7">
        <text>2-deoxy-D-ribose 5-phosphate = D-glyceraldehyde 3-phosphate + acetaldehyde</text>
        <dbReference type="Rhea" id="RHEA:12821"/>
        <dbReference type="ChEBI" id="CHEBI:15343"/>
        <dbReference type="ChEBI" id="CHEBI:59776"/>
        <dbReference type="ChEBI" id="CHEBI:62877"/>
        <dbReference type="EC" id="4.1.2.4"/>
    </reaction>
</comment>
<dbReference type="NCBIfam" id="TIGR00126">
    <property type="entry name" value="deoC"/>
    <property type="match status" value="1"/>
</dbReference>
<comment type="similarity">
    <text evidence="1">Belongs to the DeoC/FbaB aldolase family. DeoC type 1 subfamily.</text>
</comment>
<dbReference type="EC" id="4.1.2.4" evidence="2"/>
<comment type="caution">
    <text evidence="9">The sequence shown here is derived from an EMBL/GenBank/DDBJ whole genome shotgun (WGS) entry which is preliminary data.</text>
</comment>
<evidence type="ECO:0000256" key="1">
    <source>
        <dbReference type="ARBA" id="ARBA00010936"/>
    </source>
</evidence>
<dbReference type="CDD" id="cd00959">
    <property type="entry name" value="DeoC"/>
    <property type="match status" value="1"/>
</dbReference>
<dbReference type="EMBL" id="VXIS01000004">
    <property type="protein sequence ID" value="KAA8914656.1"/>
    <property type="molecule type" value="Genomic_DNA"/>
</dbReference>
<evidence type="ECO:0000256" key="4">
    <source>
        <dbReference type="ARBA" id="ARBA00023239"/>
    </source>
</evidence>
<feature type="active site" description="Proton donor/acceptor" evidence="8">
    <location>
        <position position="224"/>
    </location>
</feature>
<dbReference type="GO" id="GO:0005737">
    <property type="term" value="C:cytoplasm"/>
    <property type="evidence" value="ECO:0007669"/>
    <property type="project" value="InterPro"/>
</dbReference>
<dbReference type="GO" id="GO:0046386">
    <property type="term" value="P:deoxyribose phosphate catabolic process"/>
    <property type="evidence" value="ECO:0007669"/>
    <property type="project" value="UniProtKB-UniPathway"/>
</dbReference>
<evidence type="ECO:0000256" key="3">
    <source>
        <dbReference type="ARBA" id="ARBA00022490"/>
    </source>
</evidence>
<dbReference type="InterPro" id="IPR028581">
    <property type="entry name" value="DeoC_typeI"/>
</dbReference>
<dbReference type="Proteomes" id="UP000326924">
    <property type="component" value="Unassembled WGS sequence"/>
</dbReference>
<sequence length="263" mass="26630">MSTTPRDNASWHTFLGDKTNTILTSAPLAAVPLPGSFAGSIDHTLLSPSATRAQIAALCSAAKTHGFASVCVNGSHAAAATAALVGSGVKTCVVVGFPLGACSAAAKAYEAAQAVKDGATEVDSVLPIGLLKGADYVAVFDDVKAVVDAATPWPVKIIIETALLSEEEKVHACIIAAEAGAAFVKTCTGFSGGGATVEDVRLMRRAVEGYVWSGEGYEGAVRVKASGGVRDWEAARNMLEAGASRIGTSSGIAIMEGGRGEGY</sequence>
<dbReference type="HAMAP" id="MF_00114">
    <property type="entry name" value="DeoC_type1"/>
    <property type="match status" value="1"/>
</dbReference>
<accession>A0A5J5FAN9</accession>
<dbReference type="GO" id="GO:0016052">
    <property type="term" value="P:carbohydrate catabolic process"/>
    <property type="evidence" value="ECO:0007669"/>
    <property type="project" value="TreeGrafter"/>
</dbReference>
<dbReference type="GO" id="GO:0009264">
    <property type="term" value="P:deoxyribonucleotide catabolic process"/>
    <property type="evidence" value="ECO:0007669"/>
    <property type="project" value="InterPro"/>
</dbReference>
<dbReference type="OrthoDB" id="70823at2759"/>
<dbReference type="AlphaFoldDB" id="A0A5J5FAN9"/>
<keyword evidence="5 8" id="KW-0704">Schiff base</keyword>
<evidence type="ECO:0000256" key="7">
    <source>
        <dbReference type="ARBA" id="ARBA00048791"/>
    </source>
</evidence>
<evidence type="ECO:0000313" key="10">
    <source>
        <dbReference type="Proteomes" id="UP000326924"/>
    </source>
</evidence>
<dbReference type="PANTHER" id="PTHR10889">
    <property type="entry name" value="DEOXYRIBOSE-PHOSPHATE ALDOLASE"/>
    <property type="match status" value="1"/>
</dbReference>
<dbReference type="GO" id="GO:0004139">
    <property type="term" value="F:deoxyribose-phosphate aldolase activity"/>
    <property type="evidence" value="ECO:0007669"/>
    <property type="project" value="UniProtKB-EC"/>
</dbReference>